<feature type="region of interest" description="Disordered" evidence="1">
    <location>
        <begin position="147"/>
        <end position="167"/>
    </location>
</feature>
<organism evidence="2 3">
    <name type="scientific">Colletotrichum musicola</name>
    <dbReference type="NCBI Taxonomy" id="2175873"/>
    <lineage>
        <taxon>Eukaryota</taxon>
        <taxon>Fungi</taxon>
        <taxon>Dikarya</taxon>
        <taxon>Ascomycota</taxon>
        <taxon>Pezizomycotina</taxon>
        <taxon>Sordariomycetes</taxon>
        <taxon>Hypocreomycetidae</taxon>
        <taxon>Glomerellales</taxon>
        <taxon>Glomerellaceae</taxon>
        <taxon>Colletotrichum</taxon>
        <taxon>Colletotrichum orchidearum species complex</taxon>
    </lineage>
</organism>
<comment type="caution">
    <text evidence="2">The sequence shown here is derived from an EMBL/GenBank/DDBJ whole genome shotgun (WGS) entry which is preliminary data.</text>
</comment>
<feature type="compositionally biased region" description="Basic and acidic residues" evidence="1">
    <location>
        <begin position="17"/>
        <end position="27"/>
    </location>
</feature>
<dbReference type="Proteomes" id="UP000639643">
    <property type="component" value="Unassembled WGS sequence"/>
</dbReference>
<sequence length="210" mass="23281">MGHREVFLALARRGNITKEDLAEKLDDSGYGADNENAGTASDNDDSDDASVDSRVSTPRESAYGSDAREDDLNETEEGAQDMPPTQIAKVLLQEPESDFESAGNASSLCSARESYSEGSTPEQSDVIAPDDEFWSNFLPDDGLNITGLTEDEDWESSEYAPDDRNERYGDFANMFSEKSNSMDDRIEIETKRVLENKQKTSDNWDDSESD</sequence>
<dbReference type="EMBL" id="WIGM01000696">
    <property type="protein sequence ID" value="KAF6815635.1"/>
    <property type="molecule type" value="Genomic_DNA"/>
</dbReference>
<dbReference type="OrthoDB" id="10493113at2759"/>
<evidence type="ECO:0000313" key="3">
    <source>
        <dbReference type="Proteomes" id="UP000639643"/>
    </source>
</evidence>
<feature type="compositionally biased region" description="Acidic residues" evidence="1">
    <location>
        <begin position="68"/>
        <end position="79"/>
    </location>
</feature>
<name>A0A8H6JMA9_9PEZI</name>
<evidence type="ECO:0000256" key="1">
    <source>
        <dbReference type="SAM" id="MobiDB-lite"/>
    </source>
</evidence>
<accession>A0A8H6JMA9</accession>
<gene>
    <name evidence="2" type="ORF">CMUS01_12408</name>
</gene>
<protein>
    <submittedName>
        <fullName evidence="2">Uncharacterized protein</fullName>
    </submittedName>
</protein>
<reference evidence="2" key="1">
    <citation type="journal article" date="2020" name="Phytopathology">
        <title>Genome Sequence Resources of Colletotrichum truncatum, C. plurivorum, C. musicola, and C. sojae: Four Species Pathogenic to Soybean (Glycine max).</title>
        <authorList>
            <person name="Rogerio F."/>
            <person name="Boufleur T.R."/>
            <person name="Ciampi-Guillardi M."/>
            <person name="Sukno S.A."/>
            <person name="Thon M.R."/>
            <person name="Massola Junior N.S."/>
            <person name="Baroncelli R."/>
        </authorList>
    </citation>
    <scope>NUCLEOTIDE SEQUENCE</scope>
    <source>
        <strain evidence="2">LFN0074</strain>
    </source>
</reference>
<feature type="region of interest" description="Disordered" evidence="1">
    <location>
        <begin position="17"/>
        <end position="126"/>
    </location>
</feature>
<proteinExistence type="predicted"/>
<evidence type="ECO:0000313" key="2">
    <source>
        <dbReference type="EMBL" id="KAF6815635.1"/>
    </source>
</evidence>
<dbReference type="AlphaFoldDB" id="A0A8H6JMA9"/>
<keyword evidence="3" id="KW-1185">Reference proteome</keyword>